<organism evidence="4 5">
    <name type="scientific">Botrytis elliptica</name>
    <dbReference type="NCBI Taxonomy" id="278938"/>
    <lineage>
        <taxon>Eukaryota</taxon>
        <taxon>Fungi</taxon>
        <taxon>Dikarya</taxon>
        <taxon>Ascomycota</taxon>
        <taxon>Pezizomycotina</taxon>
        <taxon>Leotiomycetes</taxon>
        <taxon>Helotiales</taxon>
        <taxon>Sclerotiniaceae</taxon>
        <taxon>Botrytis</taxon>
    </lineage>
</organism>
<feature type="region of interest" description="Disordered" evidence="2">
    <location>
        <begin position="1"/>
        <end position="33"/>
    </location>
</feature>
<dbReference type="Proteomes" id="UP000297229">
    <property type="component" value="Unassembled WGS sequence"/>
</dbReference>
<sequence>MSANMPDRTKDKGHQKNPKAIKPSDDTNQWPAGAQVLREGLREMNEEQERLEQLELDTSNEIPISEIQARRRSWYRRKIAYVEAIQDALLRRKQDPKSTKAEEETRLKKAHQAHTDLMLQLYVKEKKRSSTQQTEFRNGLIDFYGVKRQGLDEEEIWCVVSHSWGKSNQRIAAHIMPARLQDTQMKHIFGNEASDELFSVRNGLMLERQIESCFDNFQLAIVPCLGDQNSWELRVLDKHLLKVVHTFTNTLFEKLHGQKLKFLNENRPRKRYLYYHWLVCISIAGRMKMNMPRIKDEKERFTQCWGTPGRYLREEMIAALIGYVGHKVPTKKRLRQIKNGEIYEEDEDEEEEDEDEEEDDEEDEEEDDSDEEEDGSQN</sequence>
<evidence type="ECO:0000256" key="2">
    <source>
        <dbReference type="SAM" id="MobiDB-lite"/>
    </source>
</evidence>
<dbReference type="STRING" id="278938.A0A4Z1JQ97"/>
<evidence type="ECO:0000313" key="4">
    <source>
        <dbReference type="EMBL" id="TGO75765.1"/>
    </source>
</evidence>
<dbReference type="Pfam" id="PF13391">
    <property type="entry name" value="HNH_2"/>
    <property type="match status" value="1"/>
</dbReference>
<dbReference type="InterPro" id="IPR003615">
    <property type="entry name" value="HNH_nuc"/>
</dbReference>
<proteinExistence type="predicted"/>
<dbReference type="OrthoDB" id="5386595at2759"/>
<feature type="domain" description="HNH nuclease" evidence="3">
    <location>
        <begin position="158"/>
        <end position="222"/>
    </location>
</feature>
<keyword evidence="5" id="KW-1185">Reference proteome</keyword>
<protein>
    <recommendedName>
        <fullName evidence="3">HNH nuclease domain-containing protein</fullName>
    </recommendedName>
</protein>
<dbReference type="AlphaFoldDB" id="A0A4Z1JQ97"/>
<feature type="compositionally biased region" description="Acidic residues" evidence="2">
    <location>
        <begin position="342"/>
        <end position="378"/>
    </location>
</feature>
<keyword evidence="1" id="KW-0175">Coiled coil</keyword>
<name>A0A4Z1JQ97_9HELO</name>
<feature type="coiled-coil region" evidence="1">
    <location>
        <begin position="34"/>
        <end position="61"/>
    </location>
</feature>
<accession>A0A4Z1JQ97</accession>
<evidence type="ECO:0000259" key="3">
    <source>
        <dbReference type="Pfam" id="PF13391"/>
    </source>
</evidence>
<feature type="region of interest" description="Disordered" evidence="2">
    <location>
        <begin position="335"/>
        <end position="378"/>
    </location>
</feature>
<comment type="caution">
    <text evidence="4">The sequence shown here is derived from an EMBL/GenBank/DDBJ whole genome shotgun (WGS) entry which is preliminary data.</text>
</comment>
<dbReference type="EMBL" id="PQXM01000193">
    <property type="protein sequence ID" value="TGO75765.1"/>
    <property type="molecule type" value="Genomic_DNA"/>
</dbReference>
<evidence type="ECO:0000313" key="5">
    <source>
        <dbReference type="Proteomes" id="UP000297229"/>
    </source>
</evidence>
<evidence type="ECO:0000256" key="1">
    <source>
        <dbReference type="SAM" id="Coils"/>
    </source>
</evidence>
<gene>
    <name evidence="4" type="ORF">BELL_0194g00150</name>
</gene>
<reference evidence="4 5" key="1">
    <citation type="submission" date="2017-12" db="EMBL/GenBank/DDBJ databases">
        <title>Comparative genomics of Botrytis spp.</title>
        <authorList>
            <person name="Valero-Jimenez C.A."/>
            <person name="Tapia P."/>
            <person name="Veloso J."/>
            <person name="Silva-Moreno E."/>
            <person name="Staats M."/>
            <person name="Valdes J.H."/>
            <person name="Van Kan J.A.L."/>
        </authorList>
    </citation>
    <scope>NUCLEOTIDE SEQUENCE [LARGE SCALE GENOMIC DNA]</scope>
    <source>
        <strain evidence="4 5">Be9601</strain>
    </source>
</reference>